<dbReference type="RefSeq" id="WP_139180214.1">
    <property type="nucleotide sequence ID" value="NZ_FOGG01000024.1"/>
</dbReference>
<dbReference type="AlphaFoldDB" id="A0A1H9TTF8"/>
<sequence>MTMATATTGSNISEKWNIEAPNQNLFTGDQVIDAYLSGKKDGLRSAEKVILDRLDNNVDNSGTQVLDLLKFLDRKNISGNDAYLKINSWKDLSILISVKESDFYNESFLNVYEFVEHLEETLNSETCHVEFSFVDFNEKLNDYNLHCDGYVLKYNKPS</sequence>
<evidence type="ECO:0000313" key="2">
    <source>
        <dbReference type="Proteomes" id="UP000199572"/>
    </source>
</evidence>
<gene>
    <name evidence="1" type="ORF">SAMN04488023_12473</name>
</gene>
<reference evidence="1 2" key="1">
    <citation type="submission" date="2016-10" db="EMBL/GenBank/DDBJ databases">
        <authorList>
            <person name="de Groot N.N."/>
        </authorList>
    </citation>
    <scope>NUCLEOTIDE SEQUENCE [LARGE SCALE GENOMIC DNA]</scope>
    <source>
        <strain evidence="1 2">DSM 18610</strain>
    </source>
</reference>
<proteinExistence type="predicted"/>
<dbReference type="EMBL" id="FOGG01000024">
    <property type="protein sequence ID" value="SES00271.1"/>
    <property type="molecule type" value="Genomic_DNA"/>
</dbReference>
<protein>
    <submittedName>
        <fullName evidence="1">Uncharacterized protein</fullName>
    </submittedName>
</protein>
<keyword evidence="2" id="KW-1185">Reference proteome</keyword>
<evidence type="ECO:0000313" key="1">
    <source>
        <dbReference type="EMBL" id="SES00271.1"/>
    </source>
</evidence>
<dbReference type="OrthoDB" id="1440044at2"/>
<name>A0A1H9TTF8_9SPHI</name>
<organism evidence="1 2">
    <name type="scientific">Pedobacter rhizosphaerae</name>
    <dbReference type="NCBI Taxonomy" id="390241"/>
    <lineage>
        <taxon>Bacteria</taxon>
        <taxon>Pseudomonadati</taxon>
        <taxon>Bacteroidota</taxon>
        <taxon>Sphingobacteriia</taxon>
        <taxon>Sphingobacteriales</taxon>
        <taxon>Sphingobacteriaceae</taxon>
        <taxon>Pedobacter</taxon>
    </lineage>
</organism>
<dbReference type="Proteomes" id="UP000199572">
    <property type="component" value="Unassembled WGS sequence"/>
</dbReference>
<accession>A0A1H9TTF8</accession>
<dbReference type="STRING" id="390241.SAMN04488023_12473"/>